<geneLocation type="chloroplast" evidence="6"/>
<dbReference type="SUPFAM" id="SSF56047">
    <property type="entry name" value="Ribosomal protein S8"/>
    <property type="match status" value="1"/>
</dbReference>
<evidence type="ECO:0000256" key="1">
    <source>
        <dbReference type="ARBA" id="ARBA00006471"/>
    </source>
</evidence>
<keyword evidence="2 4" id="KW-0689">Ribosomal protein</keyword>
<dbReference type="Gene3D" id="3.30.1370.30">
    <property type="match status" value="1"/>
</dbReference>
<dbReference type="PANTHER" id="PTHR11758">
    <property type="entry name" value="40S RIBOSOMAL PROTEIN S15A"/>
    <property type="match status" value="1"/>
</dbReference>
<keyword evidence="4" id="KW-0699">rRNA-binding</keyword>
<dbReference type="GeneID" id="22158609"/>
<dbReference type="InterPro" id="IPR000630">
    <property type="entry name" value="Ribosomal_uS8"/>
</dbReference>
<dbReference type="GO" id="GO:0005840">
    <property type="term" value="C:ribosome"/>
    <property type="evidence" value="ECO:0007669"/>
    <property type="project" value="UniProtKB-KW"/>
</dbReference>
<comment type="subcellular location">
    <subcellularLocation>
        <location evidence="4">Plastid</location>
        <location evidence="4">Chloroplast</location>
    </subcellularLocation>
</comment>
<dbReference type="RefSeq" id="YP_009104942.1">
    <property type="nucleotide sequence ID" value="NC_025526.1"/>
</dbReference>
<dbReference type="InterPro" id="IPR035987">
    <property type="entry name" value="Ribosomal_uS8_sf"/>
</dbReference>
<dbReference type="FunFam" id="3.30.1490.10:FF:000001">
    <property type="entry name" value="30S ribosomal protein S8"/>
    <property type="match status" value="1"/>
</dbReference>
<dbReference type="EMBL" id="KM462863">
    <property type="protein sequence ID" value="AIT93616.1"/>
    <property type="molecule type" value="Genomic_DNA"/>
</dbReference>
<sequence>MKGCNLCTDCVPPRIQKHETKFLGVRKCVLFFIKDLLRKRMVNDTISDVLTRIRNGCLIKSQSVSIPLTRLSQQICHTLEKEGFIESFQRDSDRQLTVELRYKGPEKKPCITSLRRISKPGLRVYTSKKQIPPILGGMGILVLSTSQGIMTDREAKFRGIGGEILCSIW</sequence>
<evidence type="ECO:0000256" key="3">
    <source>
        <dbReference type="ARBA" id="ARBA00023274"/>
    </source>
</evidence>
<dbReference type="Gene3D" id="3.30.1490.10">
    <property type="match status" value="1"/>
</dbReference>
<keyword evidence="4" id="KW-0694">RNA-binding</keyword>
<dbReference type="GO" id="GO:0003735">
    <property type="term" value="F:structural constituent of ribosome"/>
    <property type="evidence" value="ECO:0007669"/>
    <property type="project" value="InterPro"/>
</dbReference>
<proteinExistence type="inferred from homology"/>
<dbReference type="Pfam" id="PF00410">
    <property type="entry name" value="Ribosomal_S8"/>
    <property type="match status" value="1"/>
</dbReference>
<dbReference type="NCBIfam" id="NF001109">
    <property type="entry name" value="PRK00136.1"/>
    <property type="match status" value="1"/>
</dbReference>
<comment type="function">
    <text evidence="4">One of the primary rRNA binding proteins, it binds directly to 16S rRNA central domain where it helps coordinate assembly of the platform of the 30S subunit.</text>
</comment>
<dbReference type="GO" id="GO:1990904">
    <property type="term" value="C:ribonucleoprotein complex"/>
    <property type="evidence" value="ECO:0007669"/>
    <property type="project" value="UniProtKB-KW"/>
</dbReference>
<organism evidence="6">
    <name type="scientific">Watanabea reniformis</name>
    <dbReference type="NCBI Taxonomy" id="191674"/>
    <lineage>
        <taxon>Eukaryota</taxon>
        <taxon>Viridiplantae</taxon>
        <taxon>Chlorophyta</taxon>
        <taxon>core chlorophytes</taxon>
        <taxon>Trebouxiophyceae</taxon>
        <taxon>Watanabeales</taxon>
        <taxon>Watanabeaceae</taxon>
        <taxon>Watanabea</taxon>
    </lineage>
</organism>
<dbReference type="AlphaFoldDB" id="A0A097KKA0"/>
<dbReference type="GO" id="GO:0019843">
    <property type="term" value="F:rRNA binding"/>
    <property type="evidence" value="ECO:0007669"/>
    <property type="project" value="UniProtKB-UniRule"/>
</dbReference>
<dbReference type="InterPro" id="IPR047863">
    <property type="entry name" value="Ribosomal_uS8_CS"/>
</dbReference>
<keyword evidence="6" id="KW-0934">Plastid</keyword>
<evidence type="ECO:0000256" key="4">
    <source>
        <dbReference type="HAMAP-Rule" id="MF_01302"/>
    </source>
</evidence>
<dbReference type="HAMAP" id="MF_01302_B">
    <property type="entry name" value="Ribosomal_uS8_B"/>
    <property type="match status" value="1"/>
</dbReference>
<name>A0A097KKA0_9CHLO</name>
<protein>
    <recommendedName>
        <fullName evidence="4">Small ribosomal subunit protein uS8c</fullName>
    </recommendedName>
</protein>
<evidence type="ECO:0000313" key="6">
    <source>
        <dbReference type="EMBL" id="AIT93616.1"/>
    </source>
</evidence>
<dbReference type="GO" id="GO:0006412">
    <property type="term" value="P:translation"/>
    <property type="evidence" value="ECO:0007669"/>
    <property type="project" value="UniProtKB-UniRule"/>
</dbReference>
<accession>A0A097KKA0</accession>
<dbReference type="GO" id="GO:0009507">
    <property type="term" value="C:chloroplast"/>
    <property type="evidence" value="ECO:0007669"/>
    <property type="project" value="UniProtKB-SubCell"/>
</dbReference>
<evidence type="ECO:0000256" key="5">
    <source>
        <dbReference type="RuleBase" id="RU003660"/>
    </source>
</evidence>
<comment type="similarity">
    <text evidence="1 4 5">Belongs to the universal ribosomal protein uS8 family.</text>
</comment>
<reference evidence="6" key="1">
    <citation type="journal article" date="2014" name="BMC Evol. Biol.">
        <title>Chloroplast phylogenomic analysis resolves deep-level relationships within the green algal class Trebouxiophyceae.</title>
        <authorList>
            <person name="Lemieux C."/>
            <person name="Otis C."/>
            <person name="Turmel M."/>
        </authorList>
    </citation>
    <scope>NUCLEOTIDE SEQUENCE</scope>
</reference>
<dbReference type="PROSITE" id="PS00053">
    <property type="entry name" value="RIBOSOMAL_S8"/>
    <property type="match status" value="1"/>
</dbReference>
<keyword evidence="6" id="KW-0150">Chloroplast</keyword>
<evidence type="ECO:0000256" key="2">
    <source>
        <dbReference type="ARBA" id="ARBA00022980"/>
    </source>
</evidence>
<comment type="subunit">
    <text evidence="4">Part of the 30S ribosomal subunit.</text>
</comment>
<keyword evidence="3 4" id="KW-0687">Ribonucleoprotein</keyword>
<gene>
    <name evidence="4 6" type="primary">rps8</name>
</gene>